<organism evidence="1 2">
    <name type="scientific">Lentilactobacillus kosonis</name>
    <dbReference type="NCBI Taxonomy" id="2810561"/>
    <lineage>
        <taxon>Bacteria</taxon>
        <taxon>Bacillati</taxon>
        <taxon>Bacillota</taxon>
        <taxon>Bacilli</taxon>
        <taxon>Lactobacillales</taxon>
        <taxon>Lactobacillaceae</taxon>
        <taxon>Lentilactobacillus</taxon>
    </lineage>
</organism>
<sequence>MDESILSSMVHSESVIDRKQRKRLGLIDACLKLKQQSPAYDELIMNTLTLLGVTE</sequence>
<evidence type="ECO:0000313" key="2">
    <source>
        <dbReference type="Proteomes" id="UP000286974"/>
    </source>
</evidence>
<dbReference type="EMBL" id="BEXA01000002">
    <property type="protein sequence ID" value="GAY72781.1"/>
    <property type="molecule type" value="Genomic_DNA"/>
</dbReference>
<reference evidence="1 2" key="1">
    <citation type="submission" date="2017-11" db="EMBL/GenBank/DDBJ databases">
        <title>Draft Genome Sequence of Lactobacillus curieae NBRC 111893 isolated from Koso, a Japanese sugar-Vegetable Fermented Beverage.</title>
        <authorList>
            <person name="Chiou T.Y."/>
            <person name="Oshima K."/>
            <person name="Suda W."/>
            <person name="Hattori M."/>
            <person name="Takahashi T."/>
        </authorList>
    </citation>
    <scope>NUCLEOTIDE SEQUENCE [LARGE SCALE GENOMIC DNA]</scope>
    <source>
        <strain evidence="1 2">NBRC111893</strain>
    </source>
</reference>
<keyword evidence="2" id="KW-1185">Reference proteome</keyword>
<evidence type="ECO:0000313" key="1">
    <source>
        <dbReference type="EMBL" id="GAY72781.1"/>
    </source>
</evidence>
<accession>A0A401FKP2</accession>
<dbReference type="Proteomes" id="UP000286974">
    <property type="component" value="Unassembled WGS sequence"/>
</dbReference>
<proteinExistence type="predicted"/>
<dbReference type="AlphaFoldDB" id="A0A401FKP2"/>
<protein>
    <submittedName>
        <fullName evidence="1">Uncharacterized protein</fullName>
    </submittedName>
</protein>
<name>A0A401FKP2_9LACO</name>
<comment type="caution">
    <text evidence="1">The sequence shown here is derived from an EMBL/GenBank/DDBJ whole genome shotgun (WGS) entry which is preliminary data.</text>
</comment>
<gene>
    <name evidence="1" type="ORF">NBRC111893_927</name>
</gene>